<keyword evidence="5 9" id="KW-0378">Hydrolase</keyword>
<dbReference type="EMBL" id="NOJZ02000001">
    <property type="protein sequence ID" value="RDY25033.1"/>
    <property type="molecule type" value="Genomic_DNA"/>
</dbReference>
<reference evidence="9 10" key="1">
    <citation type="journal article" date="2017" name="Genome Announc.">
        <title>Draft Genome Sequence of Romboutsia maritimum sp. nov. Strain CCRI-22766(T), Isolated from Coastal Estuarine Mud.</title>
        <authorList>
            <person name="Maheux A.F."/>
            <person name="Boudreau D.K."/>
            <person name="Berube E."/>
            <person name="Boissinot M."/>
            <person name="Raymond F."/>
            <person name="Brodeur S."/>
            <person name="Corbeil J."/>
            <person name="Brightwell G."/>
            <person name="Broda D."/>
            <person name="Omar R.F."/>
            <person name="Bergeron M.G."/>
        </authorList>
    </citation>
    <scope>NUCLEOTIDE SEQUENCE [LARGE SCALE GENOMIC DNA]</scope>
    <source>
        <strain evidence="9 10">CCRI-22766</strain>
    </source>
</reference>
<evidence type="ECO:0000256" key="6">
    <source>
        <dbReference type="PIRNR" id="PIRNR001123"/>
    </source>
</evidence>
<dbReference type="PANTHER" id="PTHR32481:SF7">
    <property type="entry name" value="AMINOPEPTIDASE YHFE-RELATED"/>
    <property type="match status" value="1"/>
</dbReference>
<feature type="active site" description="Proton acceptor" evidence="7">
    <location>
        <position position="220"/>
    </location>
</feature>
<keyword evidence="3" id="KW-0645">Protease</keyword>
<dbReference type="Gene3D" id="2.40.30.40">
    <property type="entry name" value="Peptidase M42, domain 2"/>
    <property type="match status" value="1"/>
</dbReference>
<feature type="binding site" evidence="8">
    <location>
        <position position="241"/>
    </location>
    <ligand>
        <name>Zn(2+)</name>
        <dbReference type="ChEBI" id="CHEBI:29105"/>
        <label>1</label>
    </ligand>
</feature>
<evidence type="ECO:0000313" key="10">
    <source>
        <dbReference type="Proteomes" id="UP000243494"/>
    </source>
</evidence>
<feature type="binding site" evidence="8">
    <location>
        <position position="186"/>
    </location>
    <ligand>
        <name>Zn(2+)</name>
        <dbReference type="ChEBI" id="CHEBI:29105"/>
        <label>1</label>
    </ligand>
</feature>
<evidence type="ECO:0000256" key="4">
    <source>
        <dbReference type="ARBA" id="ARBA00022723"/>
    </source>
</evidence>
<dbReference type="PIRSF" id="PIRSF001123">
    <property type="entry name" value="PepA_GA"/>
    <property type="match status" value="1"/>
</dbReference>
<evidence type="ECO:0000256" key="3">
    <source>
        <dbReference type="ARBA" id="ARBA00022670"/>
    </source>
</evidence>
<evidence type="ECO:0000256" key="2">
    <source>
        <dbReference type="ARBA" id="ARBA00022438"/>
    </source>
</evidence>
<comment type="caution">
    <text evidence="9">The sequence shown here is derived from an EMBL/GenBank/DDBJ whole genome shotgun (WGS) entry which is preliminary data.</text>
</comment>
<dbReference type="Pfam" id="PF05343">
    <property type="entry name" value="Peptidase_M42"/>
    <property type="match status" value="1"/>
</dbReference>
<comment type="similarity">
    <text evidence="1 6">Belongs to the peptidase M42 family.</text>
</comment>
<gene>
    <name evidence="9" type="ORF">CHF27_000505</name>
</gene>
<dbReference type="GO" id="GO:0004177">
    <property type="term" value="F:aminopeptidase activity"/>
    <property type="evidence" value="ECO:0007669"/>
    <property type="project" value="UniProtKB-UniRule"/>
</dbReference>
<keyword evidence="4 8" id="KW-0479">Metal-binding</keyword>
<feature type="binding site" evidence="8">
    <location>
        <position position="221"/>
    </location>
    <ligand>
        <name>Zn(2+)</name>
        <dbReference type="ChEBI" id="CHEBI:29105"/>
        <label>2</label>
    </ligand>
</feature>
<name>A0A371IX27_9FIRM</name>
<dbReference type="RefSeq" id="WP_095405112.1">
    <property type="nucleotide sequence ID" value="NZ_NOJZ02000001.1"/>
</dbReference>
<dbReference type="Gene3D" id="3.40.630.10">
    <property type="entry name" value="Zn peptidases"/>
    <property type="match status" value="1"/>
</dbReference>
<sequence length="344" mass="38559">MYNKEIIKKYLIDLLQIPSPTGYTSKISNYIIKELEDMDIKHKVSNKGIIVASIEGNDNTYSTTFSAHIDTLGAIVKEIKSTGRLGINQIGGYMMNSIEGENCIIHTRDKKSYEGTVQTIKPSIHIHGNEAKDLPRDCKNYEIIIDEEVFSKEDVKNIGIEVGDIISFDTRVKITNSEFIKSRYLDDKASVAAMLYVMKFITLNNIKPNHNINFLFSNYEEVGHGSSTFIPKDTKNFIAVDMGCPGDGQNSTEFDVCICTKDSNGPYDYEFIDYLIKICKANNINYKLDIYPNYGSDATAALKSGLDAKFALIGPGVFASHGYERTHIKSIIETTKLIISYINN</sequence>
<evidence type="ECO:0000256" key="5">
    <source>
        <dbReference type="ARBA" id="ARBA00022801"/>
    </source>
</evidence>
<dbReference type="InterPro" id="IPR023367">
    <property type="entry name" value="Peptidase_M42_dom2"/>
</dbReference>
<evidence type="ECO:0000256" key="7">
    <source>
        <dbReference type="PIRSR" id="PIRSR001123-1"/>
    </source>
</evidence>
<evidence type="ECO:0000256" key="8">
    <source>
        <dbReference type="PIRSR" id="PIRSR001123-2"/>
    </source>
</evidence>
<dbReference type="SUPFAM" id="SSF53187">
    <property type="entry name" value="Zn-dependent exopeptidases"/>
    <property type="match status" value="1"/>
</dbReference>
<dbReference type="GO" id="GO:0006508">
    <property type="term" value="P:proteolysis"/>
    <property type="evidence" value="ECO:0007669"/>
    <property type="project" value="UniProtKB-KW"/>
</dbReference>
<keyword evidence="2" id="KW-0031">Aminopeptidase</keyword>
<dbReference type="SUPFAM" id="SSF101821">
    <property type="entry name" value="Aminopeptidase/glucanase lid domain"/>
    <property type="match status" value="1"/>
</dbReference>
<dbReference type="Proteomes" id="UP000243494">
    <property type="component" value="Unassembled WGS sequence"/>
</dbReference>
<comment type="cofactor">
    <cofactor evidence="8">
        <name>a divalent metal cation</name>
        <dbReference type="ChEBI" id="CHEBI:60240"/>
    </cofactor>
    <text evidence="8">Binds 2 divalent metal cations per subunit.</text>
</comment>
<dbReference type="GO" id="GO:0046872">
    <property type="term" value="F:metal ion binding"/>
    <property type="evidence" value="ECO:0007669"/>
    <property type="project" value="UniProtKB-UniRule"/>
</dbReference>
<dbReference type="InterPro" id="IPR051464">
    <property type="entry name" value="Peptidase_M42_aminopept"/>
</dbReference>
<dbReference type="AlphaFoldDB" id="A0A371IX27"/>
<accession>A0A371IX27</accession>
<proteinExistence type="inferred from homology"/>
<organism evidence="9 10">
    <name type="scientific">Romboutsia maritimum</name>
    <dbReference type="NCBI Taxonomy" id="2020948"/>
    <lineage>
        <taxon>Bacteria</taxon>
        <taxon>Bacillati</taxon>
        <taxon>Bacillota</taxon>
        <taxon>Clostridia</taxon>
        <taxon>Peptostreptococcales</taxon>
        <taxon>Peptostreptococcaceae</taxon>
        <taxon>Romboutsia</taxon>
    </lineage>
</organism>
<evidence type="ECO:0000256" key="1">
    <source>
        <dbReference type="ARBA" id="ARBA00006272"/>
    </source>
</evidence>
<evidence type="ECO:0000313" key="9">
    <source>
        <dbReference type="EMBL" id="RDY25033.1"/>
    </source>
</evidence>
<dbReference type="InterPro" id="IPR008007">
    <property type="entry name" value="Peptidase_M42"/>
</dbReference>
<dbReference type="OrthoDB" id="361940at2"/>
<feature type="binding site" evidence="8">
    <location>
        <position position="186"/>
    </location>
    <ligand>
        <name>Zn(2+)</name>
        <dbReference type="ChEBI" id="CHEBI:29105"/>
        <label>2</label>
    </ligand>
</feature>
<protein>
    <submittedName>
        <fullName evidence="9">M20/M25/M40 family metallo-hydrolase</fullName>
    </submittedName>
</protein>
<feature type="binding site" evidence="8">
    <location>
        <position position="68"/>
    </location>
    <ligand>
        <name>Zn(2+)</name>
        <dbReference type="ChEBI" id="CHEBI:29105"/>
        <label>1</label>
    </ligand>
</feature>
<dbReference type="CDD" id="cd05657">
    <property type="entry name" value="M42_glucanase_like"/>
    <property type="match status" value="1"/>
</dbReference>
<keyword evidence="10" id="KW-1185">Reference proteome</keyword>
<dbReference type="PANTHER" id="PTHR32481">
    <property type="entry name" value="AMINOPEPTIDASE"/>
    <property type="match status" value="1"/>
</dbReference>